<keyword evidence="3" id="KW-1185">Reference proteome</keyword>
<comment type="caution">
    <text evidence="2">The sequence shown here is derived from an EMBL/GenBank/DDBJ whole genome shotgun (WGS) entry which is preliminary data.</text>
</comment>
<evidence type="ECO:0000313" key="2">
    <source>
        <dbReference type="EMBL" id="PSJ64403.1"/>
    </source>
</evidence>
<evidence type="ECO:0000313" key="3">
    <source>
        <dbReference type="Proteomes" id="UP000241229"/>
    </source>
</evidence>
<organism evidence="2 3">
    <name type="scientific">Kumtagia ephedrae</name>
    <dbReference type="NCBI Taxonomy" id="2116701"/>
    <lineage>
        <taxon>Bacteria</taxon>
        <taxon>Pseudomonadati</taxon>
        <taxon>Pseudomonadota</taxon>
        <taxon>Alphaproteobacteria</taxon>
        <taxon>Hyphomicrobiales</taxon>
        <taxon>Phyllobacteriaceae</taxon>
        <taxon>Kumtagia</taxon>
    </lineage>
</organism>
<name>A0A2P7SPK9_9HYPH</name>
<protein>
    <submittedName>
        <fullName evidence="2">Uncharacterized protein</fullName>
    </submittedName>
</protein>
<dbReference type="Proteomes" id="UP000241229">
    <property type="component" value="Unassembled WGS sequence"/>
</dbReference>
<feature type="compositionally biased region" description="Basic and acidic residues" evidence="1">
    <location>
        <begin position="28"/>
        <end position="45"/>
    </location>
</feature>
<gene>
    <name evidence="2" type="ORF">C7I84_05490</name>
</gene>
<dbReference type="AlphaFoldDB" id="A0A2P7SPK9"/>
<accession>A0A2P7SPK9</accession>
<proteinExistence type="predicted"/>
<feature type="compositionally biased region" description="Low complexity" evidence="1">
    <location>
        <begin position="13"/>
        <end position="24"/>
    </location>
</feature>
<reference evidence="2 3" key="1">
    <citation type="submission" date="2018-03" db="EMBL/GenBank/DDBJ databases">
        <title>The draft genome of Mesorhizobium sp. 6GN-30.</title>
        <authorList>
            <person name="Liu L."/>
            <person name="Li L."/>
            <person name="Wang T."/>
            <person name="Zhang X."/>
            <person name="Liang L."/>
        </authorList>
    </citation>
    <scope>NUCLEOTIDE SEQUENCE [LARGE SCALE GENOMIC DNA]</scope>
    <source>
        <strain evidence="2 3">6GN30</strain>
    </source>
</reference>
<sequence length="65" mass="7038">MMLRFLRKVAGSAAARPPCACHPAGEPDGVRDDPTQEREGDRASRFTCDEADACLQADHHEQAGD</sequence>
<dbReference type="RefSeq" id="WP_106771148.1">
    <property type="nucleotide sequence ID" value="NZ_PXYK01000004.1"/>
</dbReference>
<feature type="region of interest" description="Disordered" evidence="1">
    <location>
        <begin position="1"/>
        <end position="45"/>
    </location>
</feature>
<dbReference type="EMBL" id="PXYK01000004">
    <property type="protein sequence ID" value="PSJ64403.1"/>
    <property type="molecule type" value="Genomic_DNA"/>
</dbReference>
<evidence type="ECO:0000256" key="1">
    <source>
        <dbReference type="SAM" id="MobiDB-lite"/>
    </source>
</evidence>